<dbReference type="OrthoDB" id="2064246at2"/>
<proteinExistence type="predicted"/>
<dbReference type="KEGG" id="cpro:CPRO_13690"/>
<dbReference type="EMBL" id="CP014223">
    <property type="protein sequence ID" value="AMJ40962.1"/>
    <property type="molecule type" value="Genomic_DNA"/>
</dbReference>
<dbReference type="InterPro" id="IPR010982">
    <property type="entry name" value="Lambda_DNA-bd_dom_sf"/>
</dbReference>
<evidence type="ECO:0000313" key="2">
    <source>
        <dbReference type="EMBL" id="SHE59877.1"/>
    </source>
</evidence>
<sequence>MMKNLRNELQKKNITIVAFASFLGVSEKTAQNKLNGVTDFTYPEAIKISSLLFPEYTMTYLFRTEEEEKTAS</sequence>
<dbReference type="RefSeq" id="WP_066049407.1">
    <property type="nucleotide sequence ID" value="NZ_CP014223.1"/>
</dbReference>
<evidence type="ECO:0008006" key="5">
    <source>
        <dbReference type="Google" id="ProtNLM"/>
    </source>
</evidence>
<reference evidence="3" key="2">
    <citation type="submission" date="2016-01" db="EMBL/GenBank/DDBJ databases">
        <authorList>
            <person name="Poehlein A."/>
            <person name="Schlien K."/>
            <person name="Gottschalk G."/>
            <person name="Buckel W."/>
            <person name="Daniel R."/>
        </authorList>
    </citation>
    <scope>NUCLEOTIDE SEQUENCE [LARGE SCALE GENOMIC DNA]</scope>
    <source>
        <strain evidence="3">X2</strain>
    </source>
</reference>
<evidence type="ECO:0000313" key="1">
    <source>
        <dbReference type="EMBL" id="AMJ40962.1"/>
    </source>
</evidence>
<dbReference type="AlphaFoldDB" id="A0A0X1U7Q8"/>
<dbReference type="CDD" id="cd00093">
    <property type="entry name" value="HTH_XRE"/>
    <property type="match status" value="1"/>
</dbReference>
<accession>A0A0X1U7Q8</accession>
<dbReference type="GO" id="GO:0003677">
    <property type="term" value="F:DNA binding"/>
    <property type="evidence" value="ECO:0007669"/>
    <property type="project" value="InterPro"/>
</dbReference>
<reference evidence="2" key="3">
    <citation type="submission" date="2016-11" db="EMBL/GenBank/DDBJ databases">
        <authorList>
            <person name="Varghese N."/>
            <person name="Submissions S."/>
        </authorList>
    </citation>
    <scope>NUCLEOTIDE SEQUENCE</scope>
    <source>
        <strain evidence="2">DSM 1682</strain>
    </source>
</reference>
<dbReference type="SUPFAM" id="SSF47413">
    <property type="entry name" value="lambda repressor-like DNA-binding domains"/>
    <property type="match status" value="1"/>
</dbReference>
<dbReference type="Proteomes" id="UP000068026">
    <property type="component" value="Chromosome"/>
</dbReference>
<protein>
    <recommendedName>
        <fullName evidence="5">HTH cro/C1-type domain-containing protein</fullName>
    </recommendedName>
</protein>
<organism evidence="2 4">
    <name type="scientific">Anaerotignum propionicum DSM 1682</name>
    <dbReference type="NCBI Taxonomy" id="991789"/>
    <lineage>
        <taxon>Bacteria</taxon>
        <taxon>Bacillati</taxon>
        <taxon>Bacillota</taxon>
        <taxon>Clostridia</taxon>
        <taxon>Lachnospirales</taxon>
        <taxon>Anaerotignaceae</taxon>
        <taxon>Anaerotignum</taxon>
    </lineage>
</organism>
<dbReference type="InterPro" id="IPR001387">
    <property type="entry name" value="Cro/C1-type_HTH"/>
</dbReference>
<dbReference type="EMBL" id="FQUA01000004">
    <property type="protein sequence ID" value="SHE59877.1"/>
    <property type="molecule type" value="Genomic_DNA"/>
</dbReference>
<reference evidence="4" key="4">
    <citation type="submission" date="2016-11" db="EMBL/GenBank/DDBJ databases">
        <authorList>
            <person name="Jaros S."/>
            <person name="Januszkiewicz K."/>
            <person name="Wedrychowicz H."/>
        </authorList>
    </citation>
    <scope>NUCLEOTIDE SEQUENCE [LARGE SCALE GENOMIC DNA]</scope>
    <source>
        <strain evidence="4">DSM 1682</strain>
    </source>
</reference>
<dbReference type="Gene3D" id="1.10.260.40">
    <property type="entry name" value="lambda repressor-like DNA-binding domains"/>
    <property type="match status" value="1"/>
</dbReference>
<evidence type="ECO:0000313" key="4">
    <source>
        <dbReference type="Proteomes" id="UP000184204"/>
    </source>
</evidence>
<evidence type="ECO:0000313" key="3">
    <source>
        <dbReference type="Proteomes" id="UP000068026"/>
    </source>
</evidence>
<dbReference type="Proteomes" id="UP000184204">
    <property type="component" value="Unassembled WGS sequence"/>
</dbReference>
<keyword evidence="3" id="KW-1185">Reference proteome</keyword>
<name>A0A0X1U7Q8_ANAPI</name>
<reference evidence="1 3" key="1">
    <citation type="journal article" date="2016" name="Genome Announc.">
        <title>Complete Genome Sequence of the Amino Acid-Fermenting Clostridium propionicum X2 (DSM 1682).</title>
        <authorList>
            <person name="Poehlein A."/>
            <person name="Schlien K."/>
            <person name="Chowdhury N.P."/>
            <person name="Gottschalk G."/>
            <person name="Buckel W."/>
            <person name="Daniel R."/>
        </authorList>
    </citation>
    <scope>NUCLEOTIDE SEQUENCE [LARGE SCALE GENOMIC DNA]</scope>
    <source>
        <strain evidence="1 3">X2</strain>
    </source>
</reference>
<gene>
    <name evidence="1" type="ORF">CPRO_13690</name>
    <name evidence="2" type="ORF">SAMN02745151_01180</name>
</gene>